<keyword evidence="1" id="KW-0472">Membrane</keyword>
<organism evidence="2 3">
    <name type="scientific">Carpinus fangiana</name>
    <dbReference type="NCBI Taxonomy" id="176857"/>
    <lineage>
        <taxon>Eukaryota</taxon>
        <taxon>Viridiplantae</taxon>
        <taxon>Streptophyta</taxon>
        <taxon>Embryophyta</taxon>
        <taxon>Tracheophyta</taxon>
        <taxon>Spermatophyta</taxon>
        <taxon>Magnoliopsida</taxon>
        <taxon>eudicotyledons</taxon>
        <taxon>Gunneridae</taxon>
        <taxon>Pentapetalae</taxon>
        <taxon>rosids</taxon>
        <taxon>fabids</taxon>
        <taxon>Fagales</taxon>
        <taxon>Betulaceae</taxon>
        <taxon>Carpinus</taxon>
    </lineage>
</organism>
<dbReference type="AlphaFoldDB" id="A0A5N6L2E5"/>
<name>A0A5N6L2E5_9ROSI</name>
<keyword evidence="1" id="KW-0812">Transmembrane</keyword>
<keyword evidence="1" id="KW-1133">Transmembrane helix</keyword>
<comment type="caution">
    <text evidence="2">The sequence shown here is derived from an EMBL/GenBank/DDBJ whole genome shotgun (WGS) entry which is preliminary data.</text>
</comment>
<gene>
    <name evidence="2" type="ORF">FH972_025053</name>
</gene>
<keyword evidence="3" id="KW-1185">Reference proteome</keyword>
<protein>
    <submittedName>
        <fullName evidence="2">Uncharacterized protein</fullName>
    </submittedName>
</protein>
<sequence>MAPLVHHVRRFEDFALKARSRCVAYEPLTDLCIWHERNLWARLGRGTQCIVVVFFALLALFFLDTFYLAKRRNTESDSSTVDRSWTASPIAFINKRRASATDCQKVTKGC</sequence>
<evidence type="ECO:0000313" key="3">
    <source>
        <dbReference type="Proteomes" id="UP000327013"/>
    </source>
</evidence>
<dbReference type="Proteomes" id="UP000327013">
    <property type="component" value="Unassembled WGS sequence"/>
</dbReference>
<accession>A0A5N6L2E5</accession>
<dbReference type="EMBL" id="VIBQ01000036">
    <property type="protein sequence ID" value="KAB8437374.1"/>
    <property type="molecule type" value="Genomic_DNA"/>
</dbReference>
<feature type="transmembrane region" description="Helical" evidence="1">
    <location>
        <begin position="50"/>
        <end position="69"/>
    </location>
</feature>
<evidence type="ECO:0000313" key="2">
    <source>
        <dbReference type="EMBL" id="KAB8437374.1"/>
    </source>
</evidence>
<reference evidence="2 3" key="1">
    <citation type="submission" date="2019-06" db="EMBL/GenBank/DDBJ databases">
        <title>A chromosomal-level reference genome of Carpinus fangiana (Coryloideae, Betulaceae).</title>
        <authorList>
            <person name="Yang X."/>
            <person name="Wang Z."/>
            <person name="Zhang L."/>
            <person name="Hao G."/>
            <person name="Liu J."/>
            <person name="Yang Y."/>
        </authorList>
    </citation>
    <scope>NUCLEOTIDE SEQUENCE [LARGE SCALE GENOMIC DNA]</scope>
    <source>
        <strain evidence="2">Cfa_2016G</strain>
        <tissue evidence="2">Leaf</tissue>
    </source>
</reference>
<evidence type="ECO:0000256" key="1">
    <source>
        <dbReference type="SAM" id="Phobius"/>
    </source>
</evidence>
<proteinExistence type="predicted"/>